<protein>
    <recommendedName>
        <fullName evidence="2">DUF58 domain-containing protein</fullName>
    </recommendedName>
</protein>
<dbReference type="EMBL" id="BSSQ01000004">
    <property type="protein sequence ID" value="GLX66844.1"/>
    <property type="molecule type" value="Genomic_DNA"/>
</dbReference>
<sequence>MSAVKGMKTRKRWRLIAFIYGAALLYLLFQGGKTALMLFVILNVLLLYLVLGRWSGISKVSGIRSYRLSGAAALSDQSLTAGSTLDVQLTVKVPGVYPIPYVLLRDKLLRHNGQQLKFEASFVPNFKRAGEVLYQTPPLERGEYRFDSTECISHDIFGLFEHSGSFGSEAVFSVLPQIIPLRQWHSIQSGFRGPYSHAVAPRAAKETTQINGVREYLYGDRLSRIHWNATAKTGDWKSKAFERESLPRTLIILDRYSADYPAPAMDKFELAVSAAASLIDSGLKGDTAIGLMSSGKKLTMLPPKSGVDQRNVLLRHLTFVDADAEQGLYKSVMAADSRLEPGSYAIIISGTSGKEAILSMEWLSRKGLTPCLMHIGGVKRLEEQSRLMIRSKGWSLFELKQLQELPAVLEGGRA</sequence>
<comment type="caution">
    <text evidence="3">The sequence shown here is derived from an EMBL/GenBank/DDBJ whole genome shotgun (WGS) entry which is preliminary data.</text>
</comment>
<evidence type="ECO:0000313" key="4">
    <source>
        <dbReference type="Proteomes" id="UP001157114"/>
    </source>
</evidence>
<keyword evidence="1" id="KW-1133">Transmembrane helix</keyword>
<dbReference type="RefSeq" id="WP_284237559.1">
    <property type="nucleotide sequence ID" value="NZ_BSSQ01000004.1"/>
</dbReference>
<keyword evidence="1" id="KW-0812">Transmembrane</keyword>
<evidence type="ECO:0000313" key="3">
    <source>
        <dbReference type="EMBL" id="GLX66844.1"/>
    </source>
</evidence>
<feature type="transmembrane region" description="Helical" evidence="1">
    <location>
        <begin position="12"/>
        <end position="29"/>
    </location>
</feature>
<proteinExistence type="predicted"/>
<reference evidence="3 4" key="1">
    <citation type="submission" date="2023-03" db="EMBL/GenBank/DDBJ databases">
        <title>Draft genome sequence of the bacteria which degrade cell wall of Tricholomamatutake.</title>
        <authorList>
            <person name="Konishi Y."/>
            <person name="Fukuta Y."/>
            <person name="Shirasaka N."/>
        </authorList>
    </citation>
    <scope>NUCLEOTIDE SEQUENCE [LARGE SCALE GENOMIC DNA]</scope>
    <source>
        <strain evidence="4">mu1</strain>
    </source>
</reference>
<dbReference type="InterPro" id="IPR002881">
    <property type="entry name" value="DUF58"/>
</dbReference>
<organism evidence="3 4">
    <name type="scientific">Paenibacillus glycanilyticus</name>
    <dbReference type="NCBI Taxonomy" id="126569"/>
    <lineage>
        <taxon>Bacteria</taxon>
        <taxon>Bacillati</taxon>
        <taxon>Bacillota</taxon>
        <taxon>Bacilli</taxon>
        <taxon>Bacillales</taxon>
        <taxon>Paenibacillaceae</taxon>
        <taxon>Paenibacillus</taxon>
    </lineage>
</organism>
<keyword evidence="4" id="KW-1185">Reference proteome</keyword>
<evidence type="ECO:0000256" key="1">
    <source>
        <dbReference type="SAM" id="Phobius"/>
    </source>
</evidence>
<dbReference type="PANTHER" id="PTHR34351:SF2">
    <property type="entry name" value="DUF58 DOMAIN-CONTAINING PROTEIN"/>
    <property type="match status" value="1"/>
</dbReference>
<dbReference type="Proteomes" id="UP001157114">
    <property type="component" value="Unassembled WGS sequence"/>
</dbReference>
<feature type="domain" description="DUF58" evidence="2">
    <location>
        <begin position="213"/>
        <end position="323"/>
    </location>
</feature>
<evidence type="ECO:0000259" key="2">
    <source>
        <dbReference type="Pfam" id="PF01882"/>
    </source>
</evidence>
<name>A0ABQ6G7B5_9BACL</name>
<dbReference type="Pfam" id="PF01882">
    <property type="entry name" value="DUF58"/>
    <property type="match status" value="1"/>
</dbReference>
<accession>A0ABQ6G7B5</accession>
<keyword evidence="1" id="KW-0472">Membrane</keyword>
<gene>
    <name evidence="3" type="ORF">MU1_11880</name>
</gene>
<dbReference type="PANTHER" id="PTHR34351">
    <property type="entry name" value="SLR1927 PROTEIN-RELATED"/>
    <property type="match status" value="1"/>
</dbReference>
<feature type="transmembrane region" description="Helical" evidence="1">
    <location>
        <begin position="35"/>
        <end position="54"/>
    </location>
</feature>